<dbReference type="GO" id="GO:0005576">
    <property type="term" value="C:extracellular region"/>
    <property type="evidence" value="ECO:0007669"/>
    <property type="project" value="UniProtKB-SubCell"/>
</dbReference>
<keyword evidence="5 9" id="KW-0732">Signal</keyword>
<dbReference type="PANTHER" id="PTHR10338">
    <property type="entry name" value="INTER-ALPHA-TRYPSIN INHIBITOR HEAVY CHAIN FAMILY MEMBER"/>
    <property type="match status" value="1"/>
</dbReference>
<feature type="compositionally biased region" description="Acidic residues" evidence="8">
    <location>
        <begin position="603"/>
        <end position="619"/>
    </location>
</feature>
<dbReference type="SMART" id="SM00609">
    <property type="entry name" value="VIT"/>
    <property type="match status" value="1"/>
</dbReference>
<dbReference type="GO" id="GO:0030212">
    <property type="term" value="P:hyaluronan metabolic process"/>
    <property type="evidence" value="ECO:0007669"/>
    <property type="project" value="InterPro"/>
</dbReference>
<feature type="region of interest" description="Disordered" evidence="8">
    <location>
        <begin position="602"/>
        <end position="657"/>
    </location>
</feature>
<comment type="similarity">
    <text evidence="2">Belongs to the ITIH family.</text>
</comment>
<feature type="compositionally biased region" description="Low complexity" evidence="8">
    <location>
        <begin position="620"/>
        <end position="630"/>
    </location>
</feature>
<keyword evidence="6" id="KW-0722">Serine protease inhibitor</keyword>
<dbReference type="SMART" id="SM00327">
    <property type="entry name" value="VWA"/>
    <property type="match status" value="1"/>
</dbReference>
<keyword evidence="7" id="KW-0325">Glycoprotein</keyword>
<dbReference type="InterPro" id="IPR010600">
    <property type="entry name" value="ITI_HC_C"/>
</dbReference>
<evidence type="ECO:0000313" key="12">
    <source>
        <dbReference type="EMBL" id="KAK7101402.1"/>
    </source>
</evidence>
<evidence type="ECO:0000256" key="2">
    <source>
        <dbReference type="ARBA" id="ARBA00010158"/>
    </source>
</evidence>
<feature type="compositionally biased region" description="Basic residues" evidence="8">
    <location>
        <begin position="631"/>
        <end position="641"/>
    </location>
</feature>
<dbReference type="InterPro" id="IPR050934">
    <property type="entry name" value="ITIH"/>
</dbReference>
<dbReference type="InterPro" id="IPR002035">
    <property type="entry name" value="VWF_A"/>
</dbReference>
<keyword evidence="13" id="KW-1185">Reference proteome</keyword>
<keyword evidence="4" id="KW-0646">Protease inhibitor</keyword>
<protein>
    <submittedName>
        <fullName evidence="12">Uncharacterized protein</fullName>
    </submittedName>
</protein>
<name>A0AAN9GAW5_9CAEN</name>
<reference evidence="12 13" key="1">
    <citation type="submission" date="2024-02" db="EMBL/GenBank/DDBJ databases">
        <title>Chromosome-scale genome assembly of the rough periwinkle Littorina saxatilis.</title>
        <authorList>
            <person name="De Jode A."/>
            <person name="Faria R."/>
            <person name="Formenti G."/>
            <person name="Sims Y."/>
            <person name="Smith T.P."/>
            <person name="Tracey A."/>
            <person name="Wood J.M.D."/>
            <person name="Zagrodzka Z.B."/>
            <person name="Johannesson K."/>
            <person name="Butlin R.K."/>
            <person name="Leder E.H."/>
        </authorList>
    </citation>
    <scope>NUCLEOTIDE SEQUENCE [LARGE SCALE GENOMIC DNA]</scope>
    <source>
        <strain evidence="12">Snail1</strain>
        <tissue evidence="12">Muscle</tissue>
    </source>
</reference>
<dbReference type="Pfam" id="PF06668">
    <property type="entry name" value="ITI_HC_C"/>
    <property type="match status" value="1"/>
</dbReference>
<evidence type="ECO:0000256" key="7">
    <source>
        <dbReference type="ARBA" id="ARBA00023180"/>
    </source>
</evidence>
<feature type="chain" id="PRO_5042858910" evidence="9">
    <location>
        <begin position="29"/>
        <end position="893"/>
    </location>
</feature>
<feature type="domain" description="VIT" evidence="11">
    <location>
        <begin position="19"/>
        <end position="148"/>
    </location>
</feature>
<keyword evidence="3" id="KW-0964">Secreted</keyword>
<evidence type="ECO:0000259" key="11">
    <source>
        <dbReference type="PROSITE" id="PS51468"/>
    </source>
</evidence>
<dbReference type="Proteomes" id="UP001374579">
    <property type="component" value="Unassembled WGS sequence"/>
</dbReference>
<dbReference type="Pfam" id="PF08487">
    <property type="entry name" value="VIT"/>
    <property type="match status" value="1"/>
</dbReference>
<feature type="domain" description="VWFA" evidence="10">
    <location>
        <begin position="279"/>
        <end position="457"/>
    </location>
</feature>
<comment type="caution">
    <text evidence="12">The sequence shown here is derived from an EMBL/GenBank/DDBJ whole genome shotgun (WGS) entry which is preliminary data.</text>
</comment>
<proteinExistence type="inferred from homology"/>
<dbReference type="Pfam" id="PF00092">
    <property type="entry name" value="VWA"/>
    <property type="match status" value="1"/>
</dbReference>
<dbReference type="Gene3D" id="3.40.50.410">
    <property type="entry name" value="von Willebrand factor, type A domain"/>
    <property type="match status" value="1"/>
</dbReference>
<evidence type="ECO:0000256" key="3">
    <source>
        <dbReference type="ARBA" id="ARBA00022525"/>
    </source>
</evidence>
<dbReference type="EMBL" id="JBAMIC010000010">
    <property type="protein sequence ID" value="KAK7101402.1"/>
    <property type="molecule type" value="Genomic_DNA"/>
</dbReference>
<evidence type="ECO:0000313" key="13">
    <source>
        <dbReference type="Proteomes" id="UP001374579"/>
    </source>
</evidence>
<dbReference type="InterPro" id="IPR013694">
    <property type="entry name" value="VIT"/>
</dbReference>
<gene>
    <name evidence="12" type="ORF">V1264_019789</name>
</gene>
<evidence type="ECO:0000256" key="5">
    <source>
        <dbReference type="ARBA" id="ARBA00022729"/>
    </source>
</evidence>
<evidence type="ECO:0000259" key="10">
    <source>
        <dbReference type="PROSITE" id="PS50234"/>
    </source>
</evidence>
<comment type="subcellular location">
    <subcellularLocation>
        <location evidence="1">Secreted</location>
    </subcellularLocation>
</comment>
<feature type="signal peptide" evidence="9">
    <location>
        <begin position="1"/>
        <end position="28"/>
    </location>
</feature>
<dbReference type="GO" id="GO:0004867">
    <property type="term" value="F:serine-type endopeptidase inhibitor activity"/>
    <property type="evidence" value="ECO:0007669"/>
    <property type="project" value="UniProtKB-KW"/>
</dbReference>
<evidence type="ECO:0000256" key="4">
    <source>
        <dbReference type="ARBA" id="ARBA00022690"/>
    </source>
</evidence>
<dbReference type="SUPFAM" id="SSF53300">
    <property type="entry name" value="vWA-like"/>
    <property type="match status" value="1"/>
</dbReference>
<evidence type="ECO:0000256" key="1">
    <source>
        <dbReference type="ARBA" id="ARBA00004613"/>
    </source>
</evidence>
<dbReference type="AlphaFoldDB" id="A0AAN9GAW5"/>
<evidence type="ECO:0000256" key="8">
    <source>
        <dbReference type="SAM" id="MobiDB-lite"/>
    </source>
</evidence>
<evidence type="ECO:0000256" key="9">
    <source>
        <dbReference type="SAM" id="SignalP"/>
    </source>
</evidence>
<dbReference type="PROSITE" id="PS50234">
    <property type="entry name" value="VWFA"/>
    <property type="match status" value="1"/>
</dbReference>
<dbReference type="InterPro" id="IPR036465">
    <property type="entry name" value="vWFA_dom_sf"/>
</dbReference>
<sequence>MGSLGTGGWRCVAFVIVVCAAVVSPVLGQQAKPRIYSLRVYTDIKFHFATTLVTSRVLNPATTAREAVFDVTLPNQAFISNFTLEIGGQVYPGQVKEKEAAQKQYDTAKKKGQSAGQVKQAPRETNRFKVEINVGPEEKVTFNLTYQEILERRLGVYEHVVYIDPGQEVEDLSVEVAIEENREITYLHVPPLRNDLLSEVDLTASHSGAAVSRPAVNRAVIRYDPSTEEQLRASSDGLSGLFTVRYDVDRKLDGGELLVVNGYFVHFFAPPVEKPVPKDVLFILDTSTSMQGQKMQQLKDAMQVVLDDMTAEDRFGVMEFNTRATYWRKTLVSATARNIQQAIQYVDNLYATGWTNMDEALQEGIGFLTKEGRELGSGMVIFLTDGVPSTGIRAPAEILKNALRTNSKEMPIYGLAFGKNADWSLVKQLSSQNNGVARRIYEDSDSALQIQGFYQEVSTMLLTRVQARYVDDAVDPASLTQSSFKNYFNGSELIIAGKLLDNTVRSLAVTMEANDAKGDLTLTSTSNALDLDSVTSSGLMSLDDLGKVTEKMWAYLTLKQILKQQVGESDAAKKAELKQKAVELSLKYGFVTPVTSLVVTKPDEDDVGDLQEDDSDLQDDNQPSSSSSSSRRQRPARHRNRGGGGGGSRGGGGGDPHFMMELTTLPYPVCFDVDGSAGDVYRLLRDPRSGLTVNIEMGEGLRKRDHPVTHGGNVYRTYIFSVVVILGDVIMEVTRQHVRVNERQLSWNVEGSVRMPGVWVMMSEDGVLRFVLDSSVEVEVKRWIHPDDVTLGADFLNVEVENEHLLAEDSDGLLGQFVHKKMRMTKLRYRNHKMVARLTSRTGRQQRHGKAYLKNRKDPFFNRTTPCLNLRFHGQELLDHPTDFYRVRDLFYV</sequence>
<organism evidence="12 13">
    <name type="scientific">Littorina saxatilis</name>
    <dbReference type="NCBI Taxonomy" id="31220"/>
    <lineage>
        <taxon>Eukaryota</taxon>
        <taxon>Metazoa</taxon>
        <taxon>Spiralia</taxon>
        <taxon>Lophotrochozoa</taxon>
        <taxon>Mollusca</taxon>
        <taxon>Gastropoda</taxon>
        <taxon>Caenogastropoda</taxon>
        <taxon>Littorinimorpha</taxon>
        <taxon>Littorinoidea</taxon>
        <taxon>Littorinidae</taxon>
        <taxon>Littorina</taxon>
    </lineage>
</organism>
<feature type="compositionally biased region" description="Gly residues" evidence="8">
    <location>
        <begin position="642"/>
        <end position="655"/>
    </location>
</feature>
<accession>A0AAN9GAW5</accession>
<dbReference type="PANTHER" id="PTHR10338:SF108">
    <property type="entry name" value="INTER-ALPHA-TRYPSIN INHIBITOR HEAVY CHAIN H4-LIKE PROTEIN"/>
    <property type="match status" value="1"/>
</dbReference>
<evidence type="ECO:0000256" key="6">
    <source>
        <dbReference type="ARBA" id="ARBA00022900"/>
    </source>
</evidence>
<dbReference type="PROSITE" id="PS51468">
    <property type="entry name" value="VIT"/>
    <property type="match status" value="1"/>
</dbReference>